<name>A0A9W8NTH9_9AGAR</name>
<comment type="caution">
    <text evidence="4">The sequence shown here is derived from an EMBL/GenBank/DDBJ whole genome shotgun (WGS) entry which is preliminary data.</text>
</comment>
<dbReference type="EMBL" id="JANVFU010000014">
    <property type="protein sequence ID" value="KAJ3740424.1"/>
    <property type="molecule type" value="Genomic_DNA"/>
</dbReference>
<dbReference type="InterPro" id="IPR036397">
    <property type="entry name" value="RNaseH_sf"/>
</dbReference>
<feature type="domain" description="DDE-1" evidence="3">
    <location>
        <begin position="217"/>
        <end position="348"/>
    </location>
</feature>
<feature type="region of interest" description="Disordered" evidence="2">
    <location>
        <begin position="613"/>
        <end position="639"/>
    </location>
</feature>
<keyword evidence="4" id="KW-0255">Endonuclease</keyword>
<dbReference type="GO" id="GO:0004519">
    <property type="term" value="F:endonuclease activity"/>
    <property type="evidence" value="ECO:0007669"/>
    <property type="project" value="UniProtKB-KW"/>
</dbReference>
<dbReference type="Pfam" id="PF03184">
    <property type="entry name" value="DDE_1"/>
    <property type="match status" value="1"/>
</dbReference>
<sequence>MLCLGNTLPFTTGPATKDMTKPKHLRSATSRPQKVNDEVKARIQEAKESLLTSIDPKYNMRKASIRFDVPYDTLQKRLKGVQPRKKAHKKEMLLNEAKQSVLVKLIMRAKGMEVTEESVLNTWIHNFLKKHRNLIKSGRGSGLDPKRAQAFNLTTVQGYFKELDNVLKKEGVPWELVYNVDEKGVQMGGGRRISQRRYFFSREDKNMYHIHSDKLELVTIIDCICADGTALIESCFVFSEKTMCDEWAAVDEEILLVTSENGWTDNEIGFQWLKQNFVPQAAAWREASSLSDKPIVLLFDGHQSHISKEWVDLALDNNIIRLCLPSHTTHCLQPLDVGCFGPLQTAWFNQCDEILEETGEPMLLCDVVKEYWRCQTITFKESTILQAWQKSGINPFNPDIFTHADFAPSIASSMAQPVAHTQLELQRTRSQTSQLSATSSPSLSSSTTSSARFSTTSSARSEEVAQLRIEIAKLRQENAGLKLEPASIKAQRDAAQAHAVFAVLTSREVRKEIEQDAAKKVQRQKDEAERETWKAEAEKADIIRHAEQERLGTQFSGNMNSMSKKALVDIASSLKVPSEDVTQDALCVCLKAHFDAHEELKKHPHYIGIFKQTRKRKDPPGGSNPGASSHHPPAPSQWFLPPESSSCAPDLSLLMPGPSSFAPGPSLYPLSMHHPSFAPPPFFGQFQLSSPPFRAQNHNPCLFENQLLPTLHQSTHIYTAPPLLPYISSSQSLIPSSSSTRPCPCPHPVPHHNVNKPE</sequence>
<dbReference type="GO" id="GO:0003677">
    <property type="term" value="F:DNA binding"/>
    <property type="evidence" value="ECO:0007669"/>
    <property type="project" value="TreeGrafter"/>
</dbReference>
<dbReference type="InterPro" id="IPR004875">
    <property type="entry name" value="DDE_SF_endonuclease_dom"/>
</dbReference>
<keyword evidence="1" id="KW-0175">Coiled coil</keyword>
<feature type="region of interest" description="Disordered" evidence="2">
    <location>
        <begin position="1"/>
        <end position="33"/>
    </location>
</feature>
<feature type="coiled-coil region" evidence="1">
    <location>
        <begin position="511"/>
        <end position="538"/>
    </location>
</feature>
<gene>
    <name evidence="4" type="ORF">DFH05DRAFT_1545839</name>
</gene>
<accession>A0A9W8NTH9</accession>
<keyword evidence="4" id="KW-0540">Nuclease</keyword>
<keyword evidence="5" id="KW-1185">Reference proteome</keyword>
<evidence type="ECO:0000313" key="5">
    <source>
        <dbReference type="Proteomes" id="UP001142393"/>
    </source>
</evidence>
<organism evidence="4 5">
    <name type="scientific">Lentinula detonsa</name>
    <dbReference type="NCBI Taxonomy" id="2804962"/>
    <lineage>
        <taxon>Eukaryota</taxon>
        <taxon>Fungi</taxon>
        <taxon>Dikarya</taxon>
        <taxon>Basidiomycota</taxon>
        <taxon>Agaricomycotina</taxon>
        <taxon>Agaricomycetes</taxon>
        <taxon>Agaricomycetidae</taxon>
        <taxon>Agaricales</taxon>
        <taxon>Marasmiineae</taxon>
        <taxon>Omphalotaceae</taxon>
        <taxon>Lentinula</taxon>
    </lineage>
</organism>
<dbReference type="PANTHER" id="PTHR19303:SF74">
    <property type="entry name" value="POGO TRANSPOSABLE ELEMENT WITH KRAB DOMAIN"/>
    <property type="match status" value="1"/>
</dbReference>
<evidence type="ECO:0000313" key="4">
    <source>
        <dbReference type="EMBL" id="KAJ3740424.1"/>
    </source>
</evidence>
<dbReference type="PANTHER" id="PTHR19303">
    <property type="entry name" value="TRANSPOSON"/>
    <property type="match status" value="1"/>
</dbReference>
<protein>
    <submittedName>
        <fullName evidence="4">DDE superfamily endonuclease-domain-containing protein</fullName>
    </submittedName>
</protein>
<dbReference type="Proteomes" id="UP001142393">
    <property type="component" value="Unassembled WGS sequence"/>
</dbReference>
<feature type="coiled-coil region" evidence="1">
    <location>
        <begin position="457"/>
        <end position="484"/>
    </location>
</feature>
<feature type="compositionally biased region" description="Basic residues" evidence="2">
    <location>
        <begin position="749"/>
        <end position="758"/>
    </location>
</feature>
<dbReference type="GO" id="GO:0005634">
    <property type="term" value="C:nucleus"/>
    <property type="evidence" value="ECO:0007669"/>
    <property type="project" value="TreeGrafter"/>
</dbReference>
<evidence type="ECO:0000256" key="1">
    <source>
        <dbReference type="SAM" id="Coils"/>
    </source>
</evidence>
<evidence type="ECO:0000256" key="2">
    <source>
        <dbReference type="SAM" id="MobiDB-lite"/>
    </source>
</evidence>
<proteinExistence type="predicted"/>
<reference evidence="4 5" key="1">
    <citation type="journal article" date="2023" name="Proc. Natl. Acad. Sci. U.S.A.">
        <title>A global phylogenomic analysis of the shiitake genus Lentinula.</title>
        <authorList>
            <person name="Sierra-Patev S."/>
            <person name="Min B."/>
            <person name="Naranjo-Ortiz M."/>
            <person name="Looney B."/>
            <person name="Konkel Z."/>
            <person name="Slot J.C."/>
            <person name="Sakamoto Y."/>
            <person name="Steenwyk J.L."/>
            <person name="Rokas A."/>
            <person name="Carro J."/>
            <person name="Camarero S."/>
            <person name="Ferreira P."/>
            <person name="Molpeceres G."/>
            <person name="Ruiz-Duenas F.J."/>
            <person name="Serrano A."/>
            <person name="Henrissat B."/>
            <person name="Drula E."/>
            <person name="Hughes K.W."/>
            <person name="Mata J.L."/>
            <person name="Ishikawa N.K."/>
            <person name="Vargas-Isla R."/>
            <person name="Ushijima S."/>
            <person name="Smith C.A."/>
            <person name="Donoghue J."/>
            <person name="Ahrendt S."/>
            <person name="Andreopoulos W."/>
            <person name="He G."/>
            <person name="LaButti K."/>
            <person name="Lipzen A."/>
            <person name="Ng V."/>
            <person name="Riley R."/>
            <person name="Sandor L."/>
            <person name="Barry K."/>
            <person name="Martinez A.T."/>
            <person name="Xiao Y."/>
            <person name="Gibbons J.G."/>
            <person name="Terashima K."/>
            <person name="Grigoriev I.V."/>
            <person name="Hibbett D."/>
        </authorList>
    </citation>
    <scope>NUCLEOTIDE SEQUENCE [LARGE SCALE GENOMIC DNA]</scope>
    <source>
        <strain evidence="4 5">TFB7810</strain>
    </source>
</reference>
<keyword evidence="4" id="KW-0378">Hydrolase</keyword>
<dbReference type="InterPro" id="IPR050863">
    <property type="entry name" value="CenT-Element_Derived"/>
</dbReference>
<dbReference type="AlphaFoldDB" id="A0A9W8NTH9"/>
<evidence type="ECO:0000259" key="3">
    <source>
        <dbReference type="Pfam" id="PF03184"/>
    </source>
</evidence>
<feature type="region of interest" description="Disordered" evidence="2">
    <location>
        <begin position="738"/>
        <end position="758"/>
    </location>
</feature>
<feature type="compositionally biased region" description="Low complexity" evidence="2">
    <location>
        <begin position="428"/>
        <end position="457"/>
    </location>
</feature>
<feature type="region of interest" description="Disordered" evidence="2">
    <location>
        <begin position="421"/>
        <end position="457"/>
    </location>
</feature>
<dbReference type="Gene3D" id="3.30.420.10">
    <property type="entry name" value="Ribonuclease H-like superfamily/Ribonuclease H"/>
    <property type="match status" value="1"/>
</dbReference>